<proteinExistence type="predicted"/>
<dbReference type="AlphaFoldDB" id="A0A834TUB8"/>
<dbReference type="PANTHER" id="PTHR33914">
    <property type="entry name" value="18S PRE-RIBOSOMAL ASSEMBLY PROTEIN GAR2-LIKE PROTEIN"/>
    <property type="match status" value="1"/>
</dbReference>
<evidence type="ECO:0000256" key="1">
    <source>
        <dbReference type="SAM" id="MobiDB-lite"/>
    </source>
</evidence>
<dbReference type="EMBL" id="JAAIUW010000006">
    <property type="protein sequence ID" value="KAF7827934.1"/>
    <property type="molecule type" value="Genomic_DNA"/>
</dbReference>
<sequence length="504" mass="55991">MGEKVEESEVGLDGELAFYHSNIGLEPESQSFEFDDNDLNENHNAKDPEKRVSIGLKPNKGDSDVLLPYDMEVEDGLTASELDDPHINIMIDLKNDNEVKVRDFIEPVPHSSRDIEVNNSPIVPVSNPLQEAGSFKNLADIYTDKSVLECEPELVVCYKESSYHDVKDICVDEGIPTKDKILFENNVSEEAGYKFLPPQDYQSEKSTKDNIGRRIDVPFPVLVDSPATGESDEVSTNLHKSTDLMSSDRETVSAEESHTQVSSEPEMHSKLEESEDRDEEGVSTSLLTLAVDESNGEVAAGSDGNTPENGSVASQFDPPATLAKEESHRVGGLKCDDTQNSSEPSDRKSDDQAVTSHFRHSLGESSFSAVGQISNRISYSGPVPYSDYKLNGIAAQCEWRKPTGDITGNTGVGGRAFYAVKEHEGRDFVGQKDVKGNLSGKQEQNRKQKMVIGRKEITREEEIRENHKIQISDVDIDPSQYFTMDYSRVRRRRPVHNKHIPLSP</sequence>
<reference evidence="2" key="1">
    <citation type="submission" date="2020-09" db="EMBL/GenBank/DDBJ databases">
        <title>Genome-Enabled Discovery of Anthraquinone Biosynthesis in Senna tora.</title>
        <authorList>
            <person name="Kang S.-H."/>
            <person name="Pandey R.P."/>
            <person name="Lee C.-M."/>
            <person name="Sim J.-S."/>
            <person name="Jeong J.-T."/>
            <person name="Choi B.-S."/>
            <person name="Jung M."/>
            <person name="Ginzburg D."/>
            <person name="Zhao K."/>
            <person name="Won S.Y."/>
            <person name="Oh T.-J."/>
            <person name="Yu Y."/>
            <person name="Kim N.-H."/>
            <person name="Lee O.R."/>
            <person name="Lee T.-H."/>
            <person name="Bashyal P."/>
            <person name="Kim T.-S."/>
            <person name="Lee W.-H."/>
            <person name="Kawkins C."/>
            <person name="Kim C.-K."/>
            <person name="Kim J.S."/>
            <person name="Ahn B.O."/>
            <person name="Rhee S.Y."/>
            <person name="Sohng J.K."/>
        </authorList>
    </citation>
    <scope>NUCLEOTIDE SEQUENCE</scope>
    <source>
        <tissue evidence="2">Leaf</tissue>
    </source>
</reference>
<feature type="compositionally biased region" description="Basic and acidic residues" evidence="1">
    <location>
        <begin position="240"/>
        <end position="258"/>
    </location>
</feature>
<accession>A0A834TUB8</accession>
<dbReference type="InterPro" id="IPR040378">
    <property type="entry name" value="BASL"/>
</dbReference>
<gene>
    <name evidence="2" type="ORF">G2W53_019098</name>
</gene>
<evidence type="ECO:0000313" key="2">
    <source>
        <dbReference type="EMBL" id="KAF7827934.1"/>
    </source>
</evidence>
<protein>
    <submittedName>
        <fullName evidence="2">Uncharacterized protein</fullName>
    </submittedName>
</protein>
<feature type="compositionally biased region" description="Basic and acidic residues" evidence="1">
    <location>
        <begin position="40"/>
        <end position="52"/>
    </location>
</feature>
<evidence type="ECO:0000313" key="3">
    <source>
        <dbReference type="Proteomes" id="UP000634136"/>
    </source>
</evidence>
<feature type="compositionally biased region" description="Basic and acidic residues" evidence="1">
    <location>
        <begin position="323"/>
        <end position="337"/>
    </location>
</feature>
<name>A0A834TUB8_9FABA</name>
<dbReference type="GO" id="GO:0009786">
    <property type="term" value="P:regulation of asymmetric cell division"/>
    <property type="evidence" value="ECO:0007669"/>
    <property type="project" value="InterPro"/>
</dbReference>
<dbReference type="Proteomes" id="UP000634136">
    <property type="component" value="Unassembled WGS sequence"/>
</dbReference>
<dbReference type="PANTHER" id="PTHR33914:SF2">
    <property type="entry name" value="OS02G0582100 PROTEIN"/>
    <property type="match status" value="1"/>
</dbReference>
<feature type="region of interest" description="Disordered" evidence="1">
    <location>
        <begin position="221"/>
        <end position="359"/>
    </location>
</feature>
<keyword evidence="3" id="KW-1185">Reference proteome</keyword>
<comment type="caution">
    <text evidence="2">The sequence shown here is derived from an EMBL/GenBank/DDBJ whole genome shotgun (WGS) entry which is preliminary data.</text>
</comment>
<organism evidence="2 3">
    <name type="scientific">Senna tora</name>
    <dbReference type="NCBI Taxonomy" id="362788"/>
    <lineage>
        <taxon>Eukaryota</taxon>
        <taxon>Viridiplantae</taxon>
        <taxon>Streptophyta</taxon>
        <taxon>Embryophyta</taxon>
        <taxon>Tracheophyta</taxon>
        <taxon>Spermatophyta</taxon>
        <taxon>Magnoliopsida</taxon>
        <taxon>eudicotyledons</taxon>
        <taxon>Gunneridae</taxon>
        <taxon>Pentapetalae</taxon>
        <taxon>rosids</taxon>
        <taxon>fabids</taxon>
        <taxon>Fabales</taxon>
        <taxon>Fabaceae</taxon>
        <taxon>Caesalpinioideae</taxon>
        <taxon>Cassia clade</taxon>
        <taxon>Senna</taxon>
    </lineage>
</organism>
<feature type="compositionally biased region" description="Polar residues" evidence="1">
    <location>
        <begin position="303"/>
        <end position="314"/>
    </location>
</feature>
<feature type="region of interest" description="Disordered" evidence="1">
    <location>
        <begin position="29"/>
        <end position="57"/>
    </location>
</feature>
<dbReference type="OrthoDB" id="1911032at2759"/>